<evidence type="ECO:0000313" key="2">
    <source>
        <dbReference type="EMBL" id="RFM28305.1"/>
    </source>
</evidence>
<dbReference type="GO" id="GO:0008703">
    <property type="term" value="F:5-amino-6-(5-phosphoribosylamino)uracil reductase activity"/>
    <property type="evidence" value="ECO:0007669"/>
    <property type="project" value="InterPro"/>
</dbReference>
<dbReference type="OrthoDB" id="195113at2"/>
<gene>
    <name evidence="2" type="ORF">DXN05_12400</name>
</gene>
<dbReference type="PANTHER" id="PTHR38011:SF11">
    <property type="entry name" value="2,5-DIAMINO-6-RIBOSYLAMINO-4(3H)-PYRIMIDINONE 5'-PHOSPHATE REDUCTASE"/>
    <property type="match status" value="1"/>
</dbReference>
<dbReference type="EMBL" id="QTJU01000003">
    <property type="protein sequence ID" value="RFM28305.1"/>
    <property type="molecule type" value="Genomic_DNA"/>
</dbReference>
<dbReference type="RefSeq" id="WP_116847551.1">
    <property type="nucleotide sequence ID" value="NZ_QTJU01000003.1"/>
</dbReference>
<dbReference type="Gene3D" id="3.40.430.10">
    <property type="entry name" value="Dihydrofolate Reductase, subunit A"/>
    <property type="match status" value="1"/>
</dbReference>
<reference evidence="2 3" key="1">
    <citation type="submission" date="2018-08" db="EMBL/GenBank/DDBJ databases">
        <title>Chitinophagaceae sp. K23C18032701, a novel bacterium isolated from forest soil.</title>
        <authorList>
            <person name="Wang C."/>
        </authorList>
    </citation>
    <scope>NUCLEOTIDE SEQUENCE [LARGE SCALE GENOMIC DNA]</scope>
    <source>
        <strain evidence="2 3">K23C18032701</strain>
    </source>
</reference>
<name>A0A3E1NK37_9BACT</name>
<keyword evidence="3" id="KW-1185">Reference proteome</keyword>
<dbReference type="GO" id="GO:0009231">
    <property type="term" value="P:riboflavin biosynthetic process"/>
    <property type="evidence" value="ECO:0007669"/>
    <property type="project" value="InterPro"/>
</dbReference>
<dbReference type="AlphaFoldDB" id="A0A3E1NK37"/>
<proteinExistence type="predicted"/>
<dbReference type="Pfam" id="PF01872">
    <property type="entry name" value="RibD_C"/>
    <property type="match status" value="1"/>
</dbReference>
<accession>A0A3E1NK37</accession>
<evidence type="ECO:0000313" key="3">
    <source>
        <dbReference type="Proteomes" id="UP000261284"/>
    </source>
</evidence>
<feature type="domain" description="Bacterial bifunctional deaminase-reductase C-terminal" evidence="1">
    <location>
        <begin position="22"/>
        <end position="180"/>
    </location>
</feature>
<dbReference type="PANTHER" id="PTHR38011">
    <property type="entry name" value="DIHYDROFOLATE REDUCTASE FAMILY PROTEIN (AFU_ORTHOLOGUE AFUA_8G06820)"/>
    <property type="match status" value="1"/>
</dbReference>
<protein>
    <recommendedName>
        <fullName evidence="1">Bacterial bifunctional deaminase-reductase C-terminal domain-containing protein</fullName>
    </recommendedName>
</protein>
<dbReference type="InterPro" id="IPR050765">
    <property type="entry name" value="Riboflavin_Biosynth_HTPR"/>
</dbReference>
<dbReference type="InterPro" id="IPR024072">
    <property type="entry name" value="DHFR-like_dom_sf"/>
</dbReference>
<sequence>MGKIIVLINTTPDGFCDSDLVIADGEFHGYVHDLLANTQTVAFGRNTFELFQQVWPGVLANSASSASQLQMAQALHDIDKVVFSTSLHNTQWHNSTIAKELNTAAMQDFKQNSDKNILTIGSPGLVAELTKAQLADEYHFALQPTIAGGKAKVRLFDKTSLESRQALQFKATKALKSGVVINHYITKN</sequence>
<dbReference type="SUPFAM" id="SSF53597">
    <property type="entry name" value="Dihydrofolate reductase-like"/>
    <property type="match status" value="1"/>
</dbReference>
<evidence type="ECO:0000259" key="1">
    <source>
        <dbReference type="Pfam" id="PF01872"/>
    </source>
</evidence>
<comment type="caution">
    <text evidence="2">The sequence shown here is derived from an EMBL/GenBank/DDBJ whole genome shotgun (WGS) entry which is preliminary data.</text>
</comment>
<dbReference type="Proteomes" id="UP000261284">
    <property type="component" value="Unassembled WGS sequence"/>
</dbReference>
<dbReference type="InterPro" id="IPR002734">
    <property type="entry name" value="RibDG_C"/>
</dbReference>
<organism evidence="2 3">
    <name type="scientific">Deminuibacter soli</name>
    <dbReference type="NCBI Taxonomy" id="2291815"/>
    <lineage>
        <taxon>Bacteria</taxon>
        <taxon>Pseudomonadati</taxon>
        <taxon>Bacteroidota</taxon>
        <taxon>Chitinophagia</taxon>
        <taxon>Chitinophagales</taxon>
        <taxon>Chitinophagaceae</taxon>
        <taxon>Deminuibacter</taxon>
    </lineage>
</organism>